<sequence length="184" mass="20892">MINLKVFALLIAVAAVVPADESNSLSDKKHSFVRCLTCERAIRKLLYVEYDELLNLIRWKSKIMNQLQELYFRDVKNVDGRKNSPSDKSITVCYNPLADGVSDRPTDSESTELNEQLAICEHRSKRLIAENAVLLNSISSSERRVEESEAPTTACVNTTLEKQQYIMKEMGDHLSGTYSKFSRL</sequence>
<evidence type="ECO:0000313" key="2">
    <source>
        <dbReference type="EMBL" id="KRG05267.1"/>
    </source>
</evidence>
<keyword evidence="1" id="KW-0732">Signal</keyword>
<dbReference type="Proteomes" id="UP000009192">
    <property type="component" value="Unassembled WGS sequence"/>
</dbReference>
<dbReference type="EMBL" id="CH933808">
    <property type="protein sequence ID" value="KRG05267.1"/>
    <property type="molecule type" value="Genomic_DNA"/>
</dbReference>
<feature type="signal peptide" evidence="1">
    <location>
        <begin position="1"/>
        <end position="19"/>
    </location>
</feature>
<gene>
    <name evidence="2" type="primary">Dmoj\GI26814</name>
    <name evidence="2" type="ORF">Dmoj_GI26814</name>
</gene>
<dbReference type="KEGG" id="dmo:Dmoj_GI26814"/>
<name>A0A0Q9XN12_DROMO</name>
<evidence type="ECO:0000313" key="3">
    <source>
        <dbReference type="Proteomes" id="UP000009192"/>
    </source>
</evidence>
<feature type="chain" id="PRO_5006388121" description="DUF3456 domain-containing protein" evidence="1">
    <location>
        <begin position="20"/>
        <end position="184"/>
    </location>
</feature>
<dbReference type="AlphaFoldDB" id="A0A0Q9XN12"/>
<keyword evidence="3" id="KW-1185">Reference proteome</keyword>
<organism evidence="2 3">
    <name type="scientific">Drosophila mojavensis</name>
    <name type="common">Fruit fly</name>
    <dbReference type="NCBI Taxonomy" id="7230"/>
    <lineage>
        <taxon>Eukaryota</taxon>
        <taxon>Metazoa</taxon>
        <taxon>Ecdysozoa</taxon>
        <taxon>Arthropoda</taxon>
        <taxon>Hexapoda</taxon>
        <taxon>Insecta</taxon>
        <taxon>Pterygota</taxon>
        <taxon>Neoptera</taxon>
        <taxon>Endopterygota</taxon>
        <taxon>Diptera</taxon>
        <taxon>Brachycera</taxon>
        <taxon>Muscomorpha</taxon>
        <taxon>Ephydroidea</taxon>
        <taxon>Drosophilidae</taxon>
        <taxon>Drosophila</taxon>
    </lineage>
</organism>
<evidence type="ECO:0008006" key="4">
    <source>
        <dbReference type="Google" id="ProtNLM"/>
    </source>
</evidence>
<reference evidence="2 3" key="1">
    <citation type="journal article" date="2007" name="Nature">
        <title>Evolution of genes and genomes on the Drosophila phylogeny.</title>
        <authorList>
            <consortium name="Drosophila 12 Genomes Consortium"/>
            <person name="Clark A.G."/>
            <person name="Eisen M.B."/>
            <person name="Smith D.R."/>
            <person name="Bergman C.M."/>
            <person name="Oliver B."/>
            <person name="Markow T.A."/>
            <person name="Kaufman T.C."/>
            <person name="Kellis M."/>
            <person name="Gelbart W."/>
            <person name="Iyer V.N."/>
            <person name="Pollard D.A."/>
            <person name="Sackton T.B."/>
            <person name="Larracuente A.M."/>
            <person name="Singh N.D."/>
            <person name="Abad J.P."/>
            <person name="Abt D.N."/>
            <person name="Adryan B."/>
            <person name="Aguade M."/>
            <person name="Akashi H."/>
            <person name="Anderson W.W."/>
            <person name="Aquadro C.F."/>
            <person name="Ardell D.H."/>
            <person name="Arguello R."/>
            <person name="Artieri C.G."/>
            <person name="Barbash D.A."/>
            <person name="Barker D."/>
            <person name="Barsanti P."/>
            <person name="Batterham P."/>
            <person name="Batzoglou S."/>
            <person name="Begun D."/>
            <person name="Bhutkar A."/>
            <person name="Blanco E."/>
            <person name="Bosak S.A."/>
            <person name="Bradley R.K."/>
            <person name="Brand A.D."/>
            <person name="Brent M.R."/>
            <person name="Brooks A.N."/>
            <person name="Brown R.H."/>
            <person name="Butlin R.K."/>
            <person name="Caggese C."/>
            <person name="Calvi B.R."/>
            <person name="Bernardo de Carvalho A."/>
            <person name="Caspi A."/>
            <person name="Castrezana S."/>
            <person name="Celniker S.E."/>
            <person name="Chang J.L."/>
            <person name="Chapple C."/>
            <person name="Chatterji S."/>
            <person name="Chinwalla A."/>
            <person name="Civetta A."/>
            <person name="Clifton S.W."/>
            <person name="Comeron J.M."/>
            <person name="Costello J.C."/>
            <person name="Coyne J.A."/>
            <person name="Daub J."/>
            <person name="David R.G."/>
            <person name="Delcher A.L."/>
            <person name="Delehaunty K."/>
            <person name="Do C.B."/>
            <person name="Ebling H."/>
            <person name="Edwards K."/>
            <person name="Eickbush T."/>
            <person name="Evans J.D."/>
            <person name="Filipski A."/>
            <person name="Findeiss S."/>
            <person name="Freyhult E."/>
            <person name="Fulton L."/>
            <person name="Fulton R."/>
            <person name="Garcia A.C."/>
            <person name="Gardiner A."/>
            <person name="Garfield D.A."/>
            <person name="Garvin B.E."/>
            <person name="Gibson G."/>
            <person name="Gilbert D."/>
            <person name="Gnerre S."/>
            <person name="Godfrey J."/>
            <person name="Good R."/>
            <person name="Gotea V."/>
            <person name="Gravely B."/>
            <person name="Greenberg A.J."/>
            <person name="Griffiths-Jones S."/>
            <person name="Gross S."/>
            <person name="Guigo R."/>
            <person name="Gustafson E.A."/>
            <person name="Haerty W."/>
            <person name="Hahn M.W."/>
            <person name="Halligan D.L."/>
            <person name="Halpern A.L."/>
            <person name="Halter G.M."/>
            <person name="Han M.V."/>
            <person name="Heger A."/>
            <person name="Hillier L."/>
            <person name="Hinrichs A.S."/>
            <person name="Holmes I."/>
            <person name="Hoskins R.A."/>
            <person name="Hubisz M.J."/>
            <person name="Hultmark D."/>
            <person name="Huntley M.A."/>
            <person name="Jaffe D.B."/>
            <person name="Jagadeeshan S."/>
            <person name="Jeck W.R."/>
            <person name="Johnson J."/>
            <person name="Jones C.D."/>
            <person name="Jordan W.C."/>
            <person name="Karpen G.H."/>
            <person name="Kataoka E."/>
            <person name="Keightley P.D."/>
            <person name="Kheradpour P."/>
            <person name="Kirkness E.F."/>
            <person name="Koerich L.B."/>
            <person name="Kristiansen K."/>
            <person name="Kudrna D."/>
            <person name="Kulathinal R.J."/>
            <person name="Kumar S."/>
            <person name="Kwok R."/>
            <person name="Lander E."/>
            <person name="Langley C.H."/>
            <person name="Lapoint R."/>
            <person name="Lazzaro B.P."/>
            <person name="Lee S.J."/>
            <person name="Levesque L."/>
            <person name="Li R."/>
            <person name="Lin C.F."/>
            <person name="Lin M.F."/>
            <person name="Lindblad-Toh K."/>
            <person name="Llopart A."/>
            <person name="Long M."/>
            <person name="Low L."/>
            <person name="Lozovsky E."/>
            <person name="Lu J."/>
            <person name="Luo M."/>
            <person name="Machado C.A."/>
            <person name="Makalowski W."/>
            <person name="Marzo M."/>
            <person name="Matsuda M."/>
            <person name="Matzkin L."/>
            <person name="McAllister B."/>
            <person name="McBride C.S."/>
            <person name="McKernan B."/>
            <person name="McKernan K."/>
            <person name="Mendez-Lago M."/>
            <person name="Minx P."/>
            <person name="Mollenhauer M.U."/>
            <person name="Montooth K."/>
            <person name="Mount S.M."/>
            <person name="Mu X."/>
            <person name="Myers E."/>
            <person name="Negre B."/>
            <person name="Newfeld S."/>
            <person name="Nielsen R."/>
            <person name="Noor M.A."/>
            <person name="O'Grady P."/>
            <person name="Pachter L."/>
            <person name="Papaceit M."/>
            <person name="Parisi M.J."/>
            <person name="Parisi M."/>
            <person name="Parts L."/>
            <person name="Pedersen J.S."/>
            <person name="Pesole G."/>
            <person name="Phillippy A.M."/>
            <person name="Ponting C.P."/>
            <person name="Pop M."/>
            <person name="Porcelli D."/>
            <person name="Powell J.R."/>
            <person name="Prohaska S."/>
            <person name="Pruitt K."/>
            <person name="Puig M."/>
            <person name="Quesneville H."/>
            <person name="Ram K.R."/>
            <person name="Rand D."/>
            <person name="Rasmussen M.D."/>
            <person name="Reed L.K."/>
            <person name="Reenan R."/>
            <person name="Reily A."/>
            <person name="Remington K.A."/>
            <person name="Rieger T.T."/>
            <person name="Ritchie M.G."/>
            <person name="Robin C."/>
            <person name="Rogers Y.H."/>
            <person name="Rohde C."/>
            <person name="Rozas J."/>
            <person name="Rubenfield M.J."/>
            <person name="Ruiz A."/>
            <person name="Russo S."/>
            <person name="Salzberg S.L."/>
            <person name="Sanchez-Gracia A."/>
            <person name="Saranga D.J."/>
            <person name="Sato H."/>
            <person name="Schaeffer S.W."/>
            <person name="Schatz M.C."/>
            <person name="Schlenke T."/>
            <person name="Schwartz R."/>
            <person name="Segarra C."/>
            <person name="Singh R.S."/>
            <person name="Sirot L."/>
            <person name="Sirota M."/>
            <person name="Sisneros N.B."/>
            <person name="Smith C.D."/>
            <person name="Smith T.F."/>
            <person name="Spieth J."/>
            <person name="Stage D.E."/>
            <person name="Stark A."/>
            <person name="Stephan W."/>
            <person name="Strausberg R.L."/>
            <person name="Strempel S."/>
            <person name="Sturgill D."/>
            <person name="Sutton G."/>
            <person name="Sutton G.G."/>
            <person name="Tao W."/>
            <person name="Teichmann S."/>
            <person name="Tobari Y.N."/>
            <person name="Tomimura Y."/>
            <person name="Tsolas J.M."/>
            <person name="Valente V.L."/>
            <person name="Venter E."/>
            <person name="Venter J.C."/>
            <person name="Vicario S."/>
            <person name="Vieira F.G."/>
            <person name="Vilella A.J."/>
            <person name="Villasante A."/>
            <person name="Walenz B."/>
            <person name="Wang J."/>
            <person name="Wasserman M."/>
            <person name="Watts T."/>
            <person name="Wilson D."/>
            <person name="Wilson R.K."/>
            <person name="Wing R.A."/>
            <person name="Wolfner M.F."/>
            <person name="Wong A."/>
            <person name="Wong G.K."/>
            <person name="Wu C.I."/>
            <person name="Wu G."/>
            <person name="Yamamoto D."/>
            <person name="Yang H.P."/>
            <person name="Yang S.P."/>
            <person name="Yorke J.A."/>
            <person name="Yoshida K."/>
            <person name="Zdobnov E."/>
            <person name="Zhang P."/>
            <person name="Zhang Y."/>
            <person name="Zimin A.V."/>
            <person name="Baldwin J."/>
            <person name="Abdouelleil A."/>
            <person name="Abdulkadir J."/>
            <person name="Abebe A."/>
            <person name="Abera B."/>
            <person name="Abreu J."/>
            <person name="Acer S.C."/>
            <person name="Aftuck L."/>
            <person name="Alexander A."/>
            <person name="An P."/>
            <person name="Anderson E."/>
            <person name="Anderson S."/>
            <person name="Arachi H."/>
            <person name="Azer M."/>
            <person name="Bachantsang P."/>
            <person name="Barry A."/>
            <person name="Bayul T."/>
            <person name="Berlin A."/>
            <person name="Bessette D."/>
            <person name="Bloom T."/>
            <person name="Blye J."/>
            <person name="Boguslavskiy L."/>
            <person name="Bonnet C."/>
            <person name="Boukhgalter B."/>
            <person name="Bourzgui I."/>
            <person name="Brown A."/>
            <person name="Cahill P."/>
            <person name="Channer S."/>
            <person name="Cheshatsang Y."/>
            <person name="Chuda L."/>
            <person name="Citroen M."/>
            <person name="Collymore A."/>
            <person name="Cooke P."/>
            <person name="Costello M."/>
            <person name="D'Aco K."/>
            <person name="Daza R."/>
            <person name="De Haan G."/>
            <person name="DeGray S."/>
            <person name="DeMaso C."/>
            <person name="Dhargay N."/>
            <person name="Dooley K."/>
            <person name="Dooley E."/>
            <person name="Doricent M."/>
            <person name="Dorje P."/>
            <person name="Dorjee K."/>
            <person name="Dupes A."/>
            <person name="Elong R."/>
            <person name="Falk J."/>
            <person name="Farina A."/>
            <person name="Faro S."/>
            <person name="Ferguson D."/>
            <person name="Fisher S."/>
            <person name="Foley C.D."/>
            <person name="Franke A."/>
            <person name="Friedrich D."/>
            <person name="Gadbois L."/>
            <person name="Gearin G."/>
            <person name="Gearin C.R."/>
            <person name="Giannoukos G."/>
            <person name="Goode T."/>
            <person name="Graham J."/>
            <person name="Grandbois E."/>
            <person name="Grewal S."/>
            <person name="Gyaltsen K."/>
            <person name="Hafez N."/>
            <person name="Hagos B."/>
            <person name="Hall J."/>
            <person name="Henson C."/>
            <person name="Hollinger A."/>
            <person name="Honan T."/>
            <person name="Huard M.D."/>
            <person name="Hughes L."/>
            <person name="Hurhula B."/>
            <person name="Husby M.E."/>
            <person name="Kamat A."/>
            <person name="Kanga B."/>
            <person name="Kashin S."/>
            <person name="Khazanovich D."/>
            <person name="Kisner P."/>
            <person name="Lance K."/>
            <person name="Lara M."/>
            <person name="Lee W."/>
            <person name="Lennon N."/>
            <person name="Letendre F."/>
            <person name="LeVine R."/>
            <person name="Lipovsky A."/>
            <person name="Liu X."/>
            <person name="Liu J."/>
            <person name="Liu S."/>
            <person name="Lokyitsang T."/>
            <person name="Lokyitsang Y."/>
            <person name="Lubonja R."/>
            <person name="Lui A."/>
            <person name="MacDonald P."/>
            <person name="Magnisalis V."/>
            <person name="Maru K."/>
            <person name="Matthews C."/>
            <person name="McCusker W."/>
            <person name="McDonough S."/>
            <person name="Mehta T."/>
            <person name="Meldrim J."/>
            <person name="Meneus L."/>
            <person name="Mihai O."/>
            <person name="Mihalev A."/>
            <person name="Mihova T."/>
            <person name="Mittelman R."/>
            <person name="Mlenga V."/>
            <person name="Montmayeur A."/>
            <person name="Mulrain L."/>
            <person name="Navidi A."/>
            <person name="Naylor J."/>
            <person name="Negash T."/>
            <person name="Nguyen T."/>
            <person name="Nguyen N."/>
            <person name="Nicol R."/>
            <person name="Norbu C."/>
            <person name="Norbu N."/>
            <person name="Novod N."/>
            <person name="O'Neill B."/>
            <person name="Osman S."/>
            <person name="Markiewicz E."/>
            <person name="Oyono O.L."/>
            <person name="Patti C."/>
            <person name="Phunkhang P."/>
            <person name="Pierre F."/>
            <person name="Priest M."/>
            <person name="Raghuraman S."/>
            <person name="Rege F."/>
            <person name="Reyes R."/>
            <person name="Rise C."/>
            <person name="Rogov P."/>
            <person name="Ross K."/>
            <person name="Ryan E."/>
            <person name="Settipalli S."/>
            <person name="Shea T."/>
            <person name="Sherpa N."/>
            <person name="Shi L."/>
            <person name="Shih D."/>
            <person name="Sparrow T."/>
            <person name="Spaulding J."/>
            <person name="Stalker J."/>
            <person name="Stange-Thomann N."/>
            <person name="Stavropoulos S."/>
            <person name="Stone C."/>
            <person name="Strader C."/>
            <person name="Tesfaye S."/>
            <person name="Thomson T."/>
            <person name="Thoulutsang Y."/>
            <person name="Thoulutsang D."/>
            <person name="Topham K."/>
            <person name="Topping I."/>
            <person name="Tsamla T."/>
            <person name="Vassiliev H."/>
            <person name="Vo A."/>
            <person name="Wangchuk T."/>
            <person name="Wangdi T."/>
            <person name="Weiand M."/>
            <person name="Wilkinson J."/>
            <person name="Wilson A."/>
            <person name="Yadav S."/>
            <person name="Young G."/>
            <person name="Yu Q."/>
            <person name="Zembek L."/>
            <person name="Zhong D."/>
            <person name="Zimmer A."/>
            <person name="Zwirko Z."/>
            <person name="Jaffe D.B."/>
            <person name="Alvarez P."/>
            <person name="Brockman W."/>
            <person name="Butler J."/>
            <person name="Chin C."/>
            <person name="Gnerre S."/>
            <person name="Grabherr M."/>
            <person name="Kleber M."/>
            <person name="Mauceli E."/>
            <person name="MacCallum I."/>
        </authorList>
    </citation>
    <scope>NUCLEOTIDE SEQUENCE [LARGE SCALE GENOMIC DNA]</scope>
    <source>
        <strain evidence="3">Tucson 15081-1352.22</strain>
    </source>
</reference>
<accession>A0A0Q9XN12</accession>
<protein>
    <recommendedName>
        <fullName evidence="4">DUF3456 domain-containing protein</fullName>
    </recommendedName>
</protein>
<dbReference type="InParanoid" id="A0A0Q9XN12"/>
<evidence type="ECO:0000256" key="1">
    <source>
        <dbReference type="SAM" id="SignalP"/>
    </source>
</evidence>
<proteinExistence type="predicted"/>